<name>A0ACB9DXU8_CICIN</name>
<evidence type="ECO:0000313" key="2">
    <source>
        <dbReference type="Proteomes" id="UP001055811"/>
    </source>
</evidence>
<evidence type="ECO:0000313" key="1">
    <source>
        <dbReference type="EMBL" id="KAI3751061.1"/>
    </source>
</evidence>
<keyword evidence="2" id="KW-1185">Reference proteome</keyword>
<accession>A0ACB9DXU8</accession>
<organism evidence="1 2">
    <name type="scientific">Cichorium intybus</name>
    <name type="common">Chicory</name>
    <dbReference type="NCBI Taxonomy" id="13427"/>
    <lineage>
        <taxon>Eukaryota</taxon>
        <taxon>Viridiplantae</taxon>
        <taxon>Streptophyta</taxon>
        <taxon>Embryophyta</taxon>
        <taxon>Tracheophyta</taxon>
        <taxon>Spermatophyta</taxon>
        <taxon>Magnoliopsida</taxon>
        <taxon>eudicotyledons</taxon>
        <taxon>Gunneridae</taxon>
        <taxon>Pentapetalae</taxon>
        <taxon>asterids</taxon>
        <taxon>campanulids</taxon>
        <taxon>Asterales</taxon>
        <taxon>Asteraceae</taxon>
        <taxon>Cichorioideae</taxon>
        <taxon>Cichorieae</taxon>
        <taxon>Cichoriinae</taxon>
        <taxon>Cichorium</taxon>
    </lineage>
</organism>
<dbReference type="Proteomes" id="UP001055811">
    <property type="component" value="Linkage Group LG04"/>
</dbReference>
<sequence length="191" mass="21371">MSVGVLRAFISRHKEEHEAQLSKRTKKSPKVSQNHASKSETPVKVNGSTNGEFEHSEKIPEVELNNEQDKPQEAKARVEFKPPTVLEEDDAWTLSAIPVAVPTSHAIRPYNSPHQFPIPTADELSSIWISPTDKNIVNYALGVLYYMCNATTKEDILKTKVVDTIKRYASAVDVSFSNLAESFLDKHVIEV</sequence>
<reference evidence="1 2" key="2">
    <citation type="journal article" date="2022" name="Mol. Ecol. Resour.">
        <title>The genomes of chicory, endive, great burdock and yacon provide insights into Asteraceae paleo-polyploidization history and plant inulin production.</title>
        <authorList>
            <person name="Fan W."/>
            <person name="Wang S."/>
            <person name="Wang H."/>
            <person name="Wang A."/>
            <person name="Jiang F."/>
            <person name="Liu H."/>
            <person name="Zhao H."/>
            <person name="Xu D."/>
            <person name="Zhang Y."/>
        </authorList>
    </citation>
    <scope>NUCLEOTIDE SEQUENCE [LARGE SCALE GENOMIC DNA]</scope>
    <source>
        <strain evidence="2">cv. Punajuju</strain>
        <tissue evidence="1">Leaves</tissue>
    </source>
</reference>
<dbReference type="EMBL" id="CM042012">
    <property type="protein sequence ID" value="KAI3751061.1"/>
    <property type="molecule type" value="Genomic_DNA"/>
</dbReference>
<proteinExistence type="predicted"/>
<protein>
    <submittedName>
        <fullName evidence="1">Uncharacterized protein</fullName>
    </submittedName>
</protein>
<comment type="caution">
    <text evidence="1">The sequence shown here is derived from an EMBL/GenBank/DDBJ whole genome shotgun (WGS) entry which is preliminary data.</text>
</comment>
<gene>
    <name evidence="1" type="ORF">L2E82_22080</name>
</gene>
<reference evidence="2" key="1">
    <citation type="journal article" date="2022" name="Mol. Ecol. Resour.">
        <title>The genomes of chicory, endive, great burdock and yacon provide insights into Asteraceae palaeo-polyploidization history and plant inulin production.</title>
        <authorList>
            <person name="Fan W."/>
            <person name="Wang S."/>
            <person name="Wang H."/>
            <person name="Wang A."/>
            <person name="Jiang F."/>
            <person name="Liu H."/>
            <person name="Zhao H."/>
            <person name="Xu D."/>
            <person name="Zhang Y."/>
        </authorList>
    </citation>
    <scope>NUCLEOTIDE SEQUENCE [LARGE SCALE GENOMIC DNA]</scope>
    <source>
        <strain evidence="2">cv. Punajuju</strain>
    </source>
</reference>